<protein>
    <submittedName>
        <fullName evidence="2">Uncharacterized protein</fullName>
    </submittedName>
</protein>
<proteinExistence type="predicted"/>
<gene>
    <name evidence="2" type="ORF">BpHYR1_028566</name>
</gene>
<name>A0A3M7QSW0_BRAPC</name>
<evidence type="ECO:0000313" key="3">
    <source>
        <dbReference type="Proteomes" id="UP000276133"/>
    </source>
</evidence>
<evidence type="ECO:0000256" key="1">
    <source>
        <dbReference type="SAM" id="MobiDB-lite"/>
    </source>
</evidence>
<organism evidence="2 3">
    <name type="scientific">Brachionus plicatilis</name>
    <name type="common">Marine rotifer</name>
    <name type="synonym">Brachionus muelleri</name>
    <dbReference type="NCBI Taxonomy" id="10195"/>
    <lineage>
        <taxon>Eukaryota</taxon>
        <taxon>Metazoa</taxon>
        <taxon>Spiralia</taxon>
        <taxon>Gnathifera</taxon>
        <taxon>Rotifera</taxon>
        <taxon>Eurotatoria</taxon>
        <taxon>Monogononta</taxon>
        <taxon>Pseudotrocha</taxon>
        <taxon>Ploima</taxon>
        <taxon>Brachionidae</taxon>
        <taxon>Brachionus</taxon>
    </lineage>
</organism>
<evidence type="ECO:0000313" key="2">
    <source>
        <dbReference type="EMBL" id="RNA14412.1"/>
    </source>
</evidence>
<dbReference type="AlphaFoldDB" id="A0A3M7QSW0"/>
<comment type="caution">
    <text evidence="2">The sequence shown here is derived from an EMBL/GenBank/DDBJ whole genome shotgun (WGS) entry which is preliminary data.</text>
</comment>
<sequence>MSFKMLSTNFHLRASEFNSRPLLKSRIKLHRSFKKTIEPVKKPESEKLATINLLTATGIGHKPELPRPPQSPTKLNVHRKTNLSRTRTLNSRQNVNFDSIVDGRALSESRQNYHTAPNSSLDQHHQKLPDISSYLPTLPLNANYSIINTNKEILTELKDCGRKMMPLNQNSIKKIRKLLNLDGFAPSENGPKQKLPNKPKIKTPPLFQLGSNEKQDINELVLSITHIKPSPASTCVNLEGEKRKINESPMTKSSLSTRENENKYADYFYFDQKCLNTNVQYSSSHPIISLTNLIIYLF</sequence>
<keyword evidence="3" id="KW-1185">Reference proteome</keyword>
<reference evidence="2 3" key="1">
    <citation type="journal article" date="2018" name="Sci. Rep.">
        <title>Genomic signatures of local adaptation to the degree of environmental predictability in rotifers.</title>
        <authorList>
            <person name="Franch-Gras L."/>
            <person name="Hahn C."/>
            <person name="Garcia-Roger E.M."/>
            <person name="Carmona M.J."/>
            <person name="Serra M."/>
            <person name="Gomez A."/>
        </authorList>
    </citation>
    <scope>NUCLEOTIDE SEQUENCE [LARGE SCALE GENOMIC DNA]</scope>
    <source>
        <strain evidence="2">HYR1</strain>
    </source>
</reference>
<feature type="region of interest" description="Disordered" evidence="1">
    <location>
        <begin position="187"/>
        <end position="208"/>
    </location>
</feature>
<feature type="region of interest" description="Disordered" evidence="1">
    <location>
        <begin position="59"/>
        <end position="85"/>
    </location>
</feature>
<accession>A0A3M7QSW0</accession>
<dbReference type="OrthoDB" id="10522621at2759"/>
<dbReference type="Proteomes" id="UP000276133">
    <property type="component" value="Unassembled WGS sequence"/>
</dbReference>
<dbReference type="EMBL" id="REGN01005195">
    <property type="protein sequence ID" value="RNA14412.1"/>
    <property type="molecule type" value="Genomic_DNA"/>
</dbReference>